<dbReference type="InterPro" id="IPR029030">
    <property type="entry name" value="Caspase-like_dom_sf"/>
</dbReference>
<protein>
    <submittedName>
        <fullName evidence="4">T9SS type A sorting domain-containing protein</fullName>
    </submittedName>
</protein>
<reference evidence="4 5" key="1">
    <citation type="submission" date="2019-07" db="EMBL/GenBank/DDBJ databases">
        <title>Thalassofilum flectens gen. nov., sp. nov., a novel moderate thermophilic anaerobe from a shallow sea hot spring in Kunashir Island (Russia), representing a new family in the order Bacteroidales, and proposal of Thalassofilacea fam. nov.</title>
        <authorList>
            <person name="Kochetkova T.V."/>
            <person name="Podosokorskaya O.A."/>
            <person name="Novikov A."/>
            <person name="Elcheninov A.G."/>
            <person name="Toshchakov S.V."/>
            <person name="Kublanov I.V."/>
        </authorList>
    </citation>
    <scope>NUCLEOTIDE SEQUENCE [LARGE SCALE GENOMIC DNA]</scope>
    <source>
        <strain evidence="4 5">38-H</strain>
    </source>
</reference>
<keyword evidence="1" id="KW-0732">Signal</keyword>
<dbReference type="InterPro" id="IPR003961">
    <property type="entry name" value="FN3_dom"/>
</dbReference>
<dbReference type="InterPro" id="IPR038490">
    <property type="entry name" value="Gingipain_propep_sf"/>
</dbReference>
<sequence length="1268" mass="136993">MKRVLLSTLLILFGLISFSQSKNYNGYKVSYEETKGSVVLTFVIDTFDVAVKEINGQQFTTIKFPHGVNTFKKGFAELPMLNTALQIGDQNDVVISAEGEGFTEIKLDYPLLPSRGTIYRDQDPEKVPYVIAPESMVDAWYPGELAESTDPFVFRDTRGVNIYAYPFEYNAVKQVLRVYKSVKVVIKENTKKSTNPIKVKPSKVDASVNEIYKSLYINYSDTKFSNQLDEFGDMLVIYTSRDASAIQPYIEWKRQKGFNVTTQQVSAGTNVKSIIQNAYSANPNLLYVQLVGDWADIKSDLGTGQNAPMDPYLGCVSGNDYYPELIIGRFSANNSSQVTVQVNKAINYEKNPDMSGTWYKATLGMARNEGAGAGDDSEGDDQHMENIRLRLLSPSYNYTTFYREYDGNSSYVSSNTTASIISSRINSGVSVLNYCNHGLETGWSVGNYSSSDVVNLSNGNKLPVIFSVACVVGKFHRTGGDCFAETWLKKENGGAVATIMSTINQPWQPPMRGQDYFNDILIGGYNYSSNPGNGTSTTASDKRTTFGSITFNGDVLMLAEQYTNTDTRETFQTWTIFGDASLQIRTNTPSALSVTAGDVTGSPYTVTVKSNGSPVQNALVALYQNGNTYRAFTNSQGVASITHSLSSGSATLTVTGYNLGTYQGTVNVGTSGTAPATPSGLSTSNITTNSAKLSWSAVSGATSYDVQIRPQGGSYSTYNVTTNSYNASGLSANTTYEWHVRAKNSYGTSSYSSIKSFTTQANPTGVSLPYSQSFSSSSLPSGWTTQNTGSGITERWSVSNSNKAGGSAYEMKCSYQNVNPGTTRLITPAINTVGKSQITLTFKHMFDAYSSGATLRVQTSNDKSSWTNTTWSKSTSTSNITARTETVTITTNLNSSTTYIAFVVEGNIYNIDYWYIDDVSVTAGSAASTPTVTTGSVSNVTSSSATVSGNVTSDGGASVTARGICYSTSQNPTISNSKVASGSGTGSFSATLTGLSPNTTYYARAYATNAQGTSYGSQVSFTTESGSSVSYCTSKGKNSSYEWIDLVQFAGINRTSGNDGGYKDMTSMQATVNPGSSYTIYISAGFSSSSYTEYWAIWIDFNHNGTFEDSEKVVSGSSSSSSTLSATVSIPSTATLGVTRMRVSMKYNAAPTACETFTYGEVEDYSVNITSRRSDDTNPTIFADELGNENPEIISLFPNPANSILNVRVKGLVGDLPVRIFDIQGRLVKETSTQGDVQTIDVSNLSSGIYIIEVLDEREPLRKQFIKQ</sequence>
<name>A0A7D4BD01_9BACT</name>
<dbReference type="Gene3D" id="3.40.50.1460">
    <property type="match status" value="1"/>
</dbReference>
<dbReference type="InterPro" id="IPR045474">
    <property type="entry name" value="GEVED"/>
</dbReference>
<accession>A0A7D4BD01</accession>
<dbReference type="Gene3D" id="2.60.40.10">
    <property type="entry name" value="Immunoglobulins"/>
    <property type="match status" value="3"/>
</dbReference>
<dbReference type="Gene3D" id="2.60.120.200">
    <property type="match status" value="1"/>
</dbReference>
<dbReference type="Proteomes" id="UP000500961">
    <property type="component" value="Chromosome"/>
</dbReference>
<dbReference type="InterPro" id="IPR013783">
    <property type="entry name" value="Ig-like_fold"/>
</dbReference>
<dbReference type="Pfam" id="PF20009">
    <property type="entry name" value="GEVED"/>
    <property type="match status" value="1"/>
</dbReference>
<feature type="domain" description="Fibronectin type-III" evidence="3">
    <location>
        <begin position="677"/>
        <end position="762"/>
    </location>
</feature>
<organism evidence="4 5">
    <name type="scientific">Tenuifilum thalassicum</name>
    <dbReference type="NCBI Taxonomy" id="2590900"/>
    <lineage>
        <taxon>Bacteria</taxon>
        <taxon>Pseudomonadati</taxon>
        <taxon>Bacteroidota</taxon>
        <taxon>Bacteroidia</taxon>
        <taxon>Bacteroidales</taxon>
        <taxon>Tenuifilaceae</taxon>
        <taxon>Tenuifilum</taxon>
    </lineage>
</organism>
<dbReference type="SMART" id="SM00060">
    <property type="entry name" value="FN3"/>
    <property type="match status" value="2"/>
</dbReference>
<evidence type="ECO:0000259" key="3">
    <source>
        <dbReference type="PROSITE" id="PS50853"/>
    </source>
</evidence>
<dbReference type="Pfam" id="PF08126">
    <property type="entry name" value="Propeptide_C25"/>
    <property type="match status" value="1"/>
</dbReference>
<dbReference type="InterPro" id="IPR036116">
    <property type="entry name" value="FN3_sf"/>
</dbReference>
<gene>
    <name evidence="4" type="ORF">FHG85_02845</name>
</gene>
<evidence type="ECO:0000256" key="2">
    <source>
        <dbReference type="SAM" id="MobiDB-lite"/>
    </source>
</evidence>
<dbReference type="Gene3D" id="2.60.40.3800">
    <property type="match status" value="1"/>
</dbReference>
<evidence type="ECO:0000313" key="5">
    <source>
        <dbReference type="Proteomes" id="UP000500961"/>
    </source>
</evidence>
<keyword evidence="5" id="KW-1185">Reference proteome</keyword>
<dbReference type="KEGG" id="ttz:FHG85_02845"/>
<dbReference type="PROSITE" id="PS50853">
    <property type="entry name" value="FN3"/>
    <property type="match status" value="2"/>
</dbReference>
<evidence type="ECO:0000256" key="1">
    <source>
        <dbReference type="ARBA" id="ARBA00022729"/>
    </source>
</evidence>
<dbReference type="Pfam" id="PF18962">
    <property type="entry name" value="Por_Secre_tail"/>
    <property type="match status" value="1"/>
</dbReference>
<dbReference type="SUPFAM" id="SSF49265">
    <property type="entry name" value="Fibronectin type III"/>
    <property type="match status" value="2"/>
</dbReference>
<dbReference type="Pfam" id="PF01364">
    <property type="entry name" value="Peptidase_C25"/>
    <property type="match status" value="1"/>
</dbReference>
<dbReference type="SUPFAM" id="SSF52129">
    <property type="entry name" value="Caspase-like"/>
    <property type="match status" value="1"/>
</dbReference>
<feature type="region of interest" description="Disordered" evidence="2">
    <location>
        <begin position="932"/>
        <end position="952"/>
    </location>
</feature>
<dbReference type="Gene3D" id="3.40.50.10390">
    <property type="entry name" value="Gingipain r, domain 1"/>
    <property type="match status" value="1"/>
</dbReference>
<dbReference type="GO" id="GO:0006508">
    <property type="term" value="P:proteolysis"/>
    <property type="evidence" value="ECO:0007669"/>
    <property type="project" value="InterPro"/>
</dbReference>
<dbReference type="GO" id="GO:0004197">
    <property type="term" value="F:cysteine-type endopeptidase activity"/>
    <property type="evidence" value="ECO:0007669"/>
    <property type="project" value="InterPro"/>
</dbReference>
<dbReference type="InterPro" id="IPR029031">
    <property type="entry name" value="Gingipain_N_sf"/>
</dbReference>
<proteinExistence type="predicted"/>
<dbReference type="NCBIfam" id="TIGR04183">
    <property type="entry name" value="Por_Secre_tail"/>
    <property type="match status" value="1"/>
</dbReference>
<dbReference type="InterPro" id="IPR012600">
    <property type="entry name" value="Propeptide_C25"/>
</dbReference>
<dbReference type="Pfam" id="PF00041">
    <property type="entry name" value="fn3"/>
    <property type="match status" value="1"/>
</dbReference>
<dbReference type="AlphaFoldDB" id="A0A7D4BD01"/>
<dbReference type="CDD" id="cd00063">
    <property type="entry name" value="FN3"/>
    <property type="match status" value="2"/>
</dbReference>
<dbReference type="RefSeq" id="WP_173072815.1">
    <property type="nucleotide sequence ID" value="NZ_CP041345.1"/>
</dbReference>
<dbReference type="InterPro" id="IPR001769">
    <property type="entry name" value="Gingipain"/>
</dbReference>
<dbReference type="EMBL" id="CP041345">
    <property type="protein sequence ID" value="QKG79243.1"/>
    <property type="molecule type" value="Genomic_DNA"/>
</dbReference>
<evidence type="ECO:0000313" key="4">
    <source>
        <dbReference type="EMBL" id="QKG79243.1"/>
    </source>
</evidence>
<dbReference type="InterPro" id="IPR026444">
    <property type="entry name" value="Secre_tail"/>
</dbReference>
<feature type="domain" description="Fibronectin type-III" evidence="3">
    <location>
        <begin position="929"/>
        <end position="1028"/>
    </location>
</feature>